<reference evidence="2" key="1">
    <citation type="submission" date="2016-06" db="EMBL/GenBank/DDBJ databases">
        <title>Parallel loss of symbiosis genes in relatives of nitrogen-fixing non-legume Parasponia.</title>
        <authorList>
            <person name="Van Velzen R."/>
            <person name="Holmer R."/>
            <person name="Bu F."/>
            <person name="Rutten L."/>
            <person name="Van Zeijl A."/>
            <person name="Liu W."/>
            <person name="Santuari L."/>
            <person name="Cao Q."/>
            <person name="Sharma T."/>
            <person name="Shen D."/>
            <person name="Roswanjaya Y."/>
            <person name="Wardhani T."/>
            <person name="Kalhor M.S."/>
            <person name="Jansen J."/>
            <person name="Van den Hoogen J."/>
            <person name="Gungor B."/>
            <person name="Hartog M."/>
            <person name="Hontelez J."/>
            <person name="Verver J."/>
            <person name="Yang W.-C."/>
            <person name="Schijlen E."/>
            <person name="Repin R."/>
            <person name="Schilthuizen M."/>
            <person name="Schranz E."/>
            <person name="Heidstra R."/>
            <person name="Miyata K."/>
            <person name="Fedorova E."/>
            <person name="Kohlen W."/>
            <person name="Bisseling T."/>
            <person name="Smit S."/>
            <person name="Geurts R."/>
        </authorList>
    </citation>
    <scope>NUCLEOTIDE SEQUENCE [LARGE SCALE GENOMIC DNA]</scope>
    <source>
        <strain evidence="2">cv. WU1-14</strain>
    </source>
</reference>
<keyword evidence="2" id="KW-1185">Reference proteome</keyword>
<dbReference type="EMBL" id="JXTB01000196">
    <property type="protein sequence ID" value="PON54332.1"/>
    <property type="molecule type" value="Genomic_DNA"/>
</dbReference>
<accession>A0A2P5BZT8</accession>
<name>A0A2P5BZT8_PARAD</name>
<gene>
    <name evidence="1" type="ORF">PanWU01x14_195610</name>
</gene>
<evidence type="ECO:0000313" key="1">
    <source>
        <dbReference type="EMBL" id="PON54332.1"/>
    </source>
</evidence>
<evidence type="ECO:0000313" key="2">
    <source>
        <dbReference type="Proteomes" id="UP000237105"/>
    </source>
</evidence>
<feature type="non-terminal residue" evidence="1">
    <location>
        <position position="1"/>
    </location>
</feature>
<protein>
    <submittedName>
        <fullName evidence="1">Uncharacterized protein</fullName>
    </submittedName>
</protein>
<sequence>AIFYKYSTKIESSPIPIPETKFDPNPFSHNLYGRTVPFPVLATFDETRCIVVPFFRSFLLGCNGDLEAIPVSRPFGRSSTIP</sequence>
<proteinExistence type="predicted"/>
<comment type="caution">
    <text evidence="1">The sequence shown here is derived from an EMBL/GenBank/DDBJ whole genome shotgun (WGS) entry which is preliminary data.</text>
</comment>
<dbReference type="AlphaFoldDB" id="A0A2P5BZT8"/>
<dbReference type="Proteomes" id="UP000237105">
    <property type="component" value="Unassembled WGS sequence"/>
</dbReference>
<organism evidence="1 2">
    <name type="scientific">Parasponia andersonii</name>
    <name type="common">Sponia andersonii</name>
    <dbReference type="NCBI Taxonomy" id="3476"/>
    <lineage>
        <taxon>Eukaryota</taxon>
        <taxon>Viridiplantae</taxon>
        <taxon>Streptophyta</taxon>
        <taxon>Embryophyta</taxon>
        <taxon>Tracheophyta</taxon>
        <taxon>Spermatophyta</taxon>
        <taxon>Magnoliopsida</taxon>
        <taxon>eudicotyledons</taxon>
        <taxon>Gunneridae</taxon>
        <taxon>Pentapetalae</taxon>
        <taxon>rosids</taxon>
        <taxon>fabids</taxon>
        <taxon>Rosales</taxon>
        <taxon>Cannabaceae</taxon>
        <taxon>Parasponia</taxon>
    </lineage>
</organism>